<evidence type="ECO:0000256" key="3">
    <source>
        <dbReference type="ARBA" id="ARBA00022516"/>
    </source>
</evidence>
<protein>
    <submittedName>
        <fullName evidence="14">Diacylglycerol kinase family lipid kinase</fullName>
    </submittedName>
</protein>
<dbReference type="InterPro" id="IPR005218">
    <property type="entry name" value="Diacylglycerol/lipid_kinase"/>
</dbReference>
<evidence type="ECO:0000256" key="10">
    <source>
        <dbReference type="ARBA" id="ARBA00023098"/>
    </source>
</evidence>
<keyword evidence="12" id="KW-1208">Phospholipid metabolism</keyword>
<dbReference type="AlphaFoldDB" id="A0A926D5G3"/>
<evidence type="ECO:0000256" key="4">
    <source>
        <dbReference type="ARBA" id="ARBA00022679"/>
    </source>
</evidence>
<comment type="caution">
    <text evidence="14">The sequence shown here is derived from an EMBL/GenBank/DDBJ whole genome shotgun (WGS) entry which is preliminary data.</text>
</comment>
<keyword evidence="9" id="KW-0460">Magnesium</keyword>
<keyword evidence="15" id="KW-1185">Reference proteome</keyword>
<evidence type="ECO:0000256" key="11">
    <source>
        <dbReference type="ARBA" id="ARBA00023209"/>
    </source>
</evidence>
<dbReference type="InterPro" id="IPR017438">
    <property type="entry name" value="ATP-NAD_kinase_N"/>
</dbReference>
<dbReference type="GO" id="GO:0005524">
    <property type="term" value="F:ATP binding"/>
    <property type="evidence" value="ECO:0007669"/>
    <property type="project" value="UniProtKB-KW"/>
</dbReference>
<keyword evidence="6" id="KW-0547">Nucleotide-binding</keyword>
<keyword evidence="8" id="KW-0067">ATP-binding</keyword>
<comment type="similarity">
    <text evidence="2">Belongs to the diacylglycerol/lipid kinase family.</text>
</comment>
<proteinExistence type="inferred from homology"/>
<dbReference type="Proteomes" id="UP000623172">
    <property type="component" value="Unassembled WGS sequence"/>
</dbReference>
<keyword evidence="10" id="KW-0443">Lipid metabolism</keyword>
<dbReference type="PROSITE" id="PS50146">
    <property type="entry name" value="DAGK"/>
    <property type="match status" value="1"/>
</dbReference>
<dbReference type="RefSeq" id="WP_249317157.1">
    <property type="nucleotide sequence ID" value="NZ_JACRSR010000004.1"/>
</dbReference>
<dbReference type="SMART" id="SM00046">
    <property type="entry name" value="DAGKc"/>
    <property type="match status" value="1"/>
</dbReference>
<evidence type="ECO:0000256" key="12">
    <source>
        <dbReference type="ARBA" id="ARBA00023264"/>
    </source>
</evidence>
<dbReference type="Pfam" id="PF19279">
    <property type="entry name" value="YegS_C"/>
    <property type="match status" value="1"/>
</dbReference>
<dbReference type="InterPro" id="IPR001206">
    <property type="entry name" value="Diacylglycerol_kinase_cat_dom"/>
</dbReference>
<dbReference type="PANTHER" id="PTHR12358">
    <property type="entry name" value="SPHINGOSINE KINASE"/>
    <property type="match status" value="1"/>
</dbReference>
<reference evidence="14" key="1">
    <citation type="submission" date="2020-08" db="EMBL/GenBank/DDBJ databases">
        <title>Genome public.</title>
        <authorList>
            <person name="Liu C."/>
            <person name="Sun Q."/>
        </authorList>
    </citation>
    <scope>NUCLEOTIDE SEQUENCE</scope>
    <source>
        <strain evidence="14">NSJ-53</strain>
    </source>
</reference>
<dbReference type="EMBL" id="JACRSR010000004">
    <property type="protein sequence ID" value="MBC8532088.1"/>
    <property type="molecule type" value="Genomic_DNA"/>
</dbReference>
<name>A0A926D5G3_9FIRM</name>
<dbReference type="GO" id="GO:0046872">
    <property type="term" value="F:metal ion binding"/>
    <property type="evidence" value="ECO:0007669"/>
    <property type="project" value="UniProtKB-KW"/>
</dbReference>
<dbReference type="GO" id="GO:0005886">
    <property type="term" value="C:plasma membrane"/>
    <property type="evidence" value="ECO:0007669"/>
    <property type="project" value="TreeGrafter"/>
</dbReference>
<evidence type="ECO:0000256" key="2">
    <source>
        <dbReference type="ARBA" id="ARBA00005983"/>
    </source>
</evidence>
<keyword evidence="11" id="KW-0594">Phospholipid biosynthesis</keyword>
<comment type="cofactor">
    <cofactor evidence="1">
        <name>Mg(2+)</name>
        <dbReference type="ChEBI" id="CHEBI:18420"/>
    </cofactor>
</comment>
<evidence type="ECO:0000256" key="8">
    <source>
        <dbReference type="ARBA" id="ARBA00022840"/>
    </source>
</evidence>
<feature type="domain" description="DAGKc" evidence="13">
    <location>
        <begin position="1"/>
        <end position="126"/>
    </location>
</feature>
<dbReference type="Gene3D" id="2.60.200.40">
    <property type="match status" value="1"/>
</dbReference>
<evidence type="ECO:0000256" key="1">
    <source>
        <dbReference type="ARBA" id="ARBA00001946"/>
    </source>
</evidence>
<evidence type="ECO:0000256" key="5">
    <source>
        <dbReference type="ARBA" id="ARBA00022723"/>
    </source>
</evidence>
<dbReference type="InterPro" id="IPR045540">
    <property type="entry name" value="YegS/DAGK_C"/>
</dbReference>
<dbReference type="Pfam" id="PF00781">
    <property type="entry name" value="DAGK_cat"/>
    <property type="match status" value="1"/>
</dbReference>
<evidence type="ECO:0000259" key="13">
    <source>
        <dbReference type="PROSITE" id="PS50146"/>
    </source>
</evidence>
<keyword evidence="4" id="KW-0808">Transferase</keyword>
<dbReference type="Gene3D" id="3.40.50.10330">
    <property type="entry name" value="Probable inorganic polyphosphate/atp-NAD kinase, domain 1"/>
    <property type="match status" value="1"/>
</dbReference>
<gene>
    <name evidence="14" type="ORF">H8696_09535</name>
</gene>
<evidence type="ECO:0000313" key="15">
    <source>
        <dbReference type="Proteomes" id="UP000623172"/>
    </source>
</evidence>
<evidence type="ECO:0000256" key="9">
    <source>
        <dbReference type="ARBA" id="ARBA00022842"/>
    </source>
</evidence>
<organism evidence="14 15">
    <name type="scientific">Gehongia tenuis</name>
    <dbReference type="NCBI Taxonomy" id="2763655"/>
    <lineage>
        <taxon>Bacteria</taxon>
        <taxon>Bacillati</taxon>
        <taxon>Bacillota</taxon>
        <taxon>Clostridia</taxon>
        <taxon>Christensenellales</taxon>
        <taxon>Christensenellaceae</taxon>
        <taxon>Gehongia</taxon>
    </lineage>
</organism>
<dbReference type="SUPFAM" id="SSF111331">
    <property type="entry name" value="NAD kinase/diacylglycerol kinase-like"/>
    <property type="match status" value="1"/>
</dbReference>
<keyword evidence="7 14" id="KW-0418">Kinase</keyword>
<dbReference type="PANTHER" id="PTHR12358:SF106">
    <property type="entry name" value="LIPID KINASE YEGS"/>
    <property type="match status" value="1"/>
</dbReference>
<dbReference type="InterPro" id="IPR050187">
    <property type="entry name" value="Lipid_Phosphate_FormReg"/>
</dbReference>
<accession>A0A926D5G3</accession>
<dbReference type="NCBIfam" id="TIGR00147">
    <property type="entry name" value="YegS/Rv2252/BmrU family lipid kinase"/>
    <property type="match status" value="1"/>
</dbReference>
<evidence type="ECO:0000256" key="7">
    <source>
        <dbReference type="ARBA" id="ARBA00022777"/>
    </source>
</evidence>
<sequence length="289" mass="31325">MHTIIVNPAAGRGKAVNAALKAAELLKSQGAEYQLVYTQYPKHAGELARRAAQEGCRSILSVGGDGTLQEVVSGCVHEDVTVGAIPGGTGNDFIRALSIKNDVELATKIVLEGHSRRVDVGIFAENAILNVAGCGFDVEVLQYARRFRKVLGKLGYVAGAVCTIFTHGYRPLTVRLDDEEFTCEPLMVTAANGNFFGGGMRLAPNAEVDDGLFDVCVIDRVPRYVIPLLLPSFINGSYIKTKYVRTYRSSKVELIRENMDLNVDGEIIRTSAARIALEKQALSFYAPQG</sequence>
<evidence type="ECO:0000256" key="6">
    <source>
        <dbReference type="ARBA" id="ARBA00022741"/>
    </source>
</evidence>
<dbReference type="GO" id="GO:0004143">
    <property type="term" value="F:ATP-dependent diacylglycerol kinase activity"/>
    <property type="evidence" value="ECO:0007669"/>
    <property type="project" value="TreeGrafter"/>
</dbReference>
<keyword evidence="3" id="KW-0444">Lipid biosynthesis</keyword>
<dbReference type="GO" id="GO:0008654">
    <property type="term" value="P:phospholipid biosynthetic process"/>
    <property type="evidence" value="ECO:0007669"/>
    <property type="project" value="UniProtKB-KW"/>
</dbReference>
<evidence type="ECO:0000313" key="14">
    <source>
        <dbReference type="EMBL" id="MBC8532088.1"/>
    </source>
</evidence>
<dbReference type="InterPro" id="IPR016064">
    <property type="entry name" value="NAD/diacylglycerol_kinase_sf"/>
</dbReference>
<keyword evidence="5" id="KW-0479">Metal-binding</keyword>